<dbReference type="Pfam" id="PF12937">
    <property type="entry name" value="F-box-like"/>
    <property type="match status" value="1"/>
</dbReference>
<dbReference type="Proteomes" id="UP000256964">
    <property type="component" value="Unassembled WGS sequence"/>
</dbReference>
<evidence type="ECO:0000259" key="1">
    <source>
        <dbReference type="Pfam" id="PF12937"/>
    </source>
</evidence>
<dbReference type="EMBL" id="KZ857431">
    <property type="protein sequence ID" value="RDX46009.1"/>
    <property type="molecule type" value="Genomic_DNA"/>
</dbReference>
<keyword evidence="3" id="KW-1185">Reference proteome</keyword>
<dbReference type="OrthoDB" id="2756463at2759"/>
<accession>A0A371D0M0</accession>
<gene>
    <name evidence="2" type="ORF">OH76DRAFT_1407354</name>
</gene>
<reference evidence="2 3" key="1">
    <citation type="journal article" date="2018" name="Biotechnol. Biofuels">
        <title>Integrative visual omics of the white-rot fungus Polyporus brumalis exposes the biotechnological potential of its oxidative enzymes for delignifying raw plant biomass.</title>
        <authorList>
            <person name="Miyauchi S."/>
            <person name="Rancon A."/>
            <person name="Drula E."/>
            <person name="Hage H."/>
            <person name="Chaduli D."/>
            <person name="Favel A."/>
            <person name="Grisel S."/>
            <person name="Henrissat B."/>
            <person name="Herpoel-Gimbert I."/>
            <person name="Ruiz-Duenas F.J."/>
            <person name="Chevret D."/>
            <person name="Hainaut M."/>
            <person name="Lin J."/>
            <person name="Wang M."/>
            <person name="Pangilinan J."/>
            <person name="Lipzen A."/>
            <person name="Lesage-Meessen L."/>
            <person name="Navarro D."/>
            <person name="Riley R."/>
            <person name="Grigoriev I.V."/>
            <person name="Zhou S."/>
            <person name="Raouche S."/>
            <person name="Rosso M.N."/>
        </authorList>
    </citation>
    <scope>NUCLEOTIDE SEQUENCE [LARGE SCALE GENOMIC DNA]</scope>
    <source>
        <strain evidence="2 3">BRFM 1820</strain>
    </source>
</reference>
<name>A0A371D0M0_9APHY</name>
<organism evidence="2 3">
    <name type="scientific">Lentinus brumalis</name>
    <dbReference type="NCBI Taxonomy" id="2498619"/>
    <lineage>
        <taxon>Eukaryota</taxon>
        <taxon>Fungi</taxon>
        <taxon>Dikarya</taxon>
        <taxon>Basidiomycota</taxon>
        <taxon>Agaricomycotina</taxon>
        <taxon>Agaricomycetes</taxon>
        <taxon>Polyporales</taxon>
        <taxon>Polyporaceae</taxon>
        <taxon>Lentinus</taxon>
    </lineage>
</organism>
<dbReference type="InterPro" id="IPR001810">
    <property type="entry name" value="F-box_dom"/>
</dbReference>
<dbReference type="AlphaFoldDB" id="A0A371D0M0"/>
<evidence type="ECO:0000313" key="2">
    <source>
        <dbReference type="EMBL" id="RDX46009.1"/>
    </source>
</evidence>
<evidence type="ECO:0000313" key="3">
    <source>
        <dbReference type="Proteomes" id="UP000256964"/>
    </source>
</evidence>
<sequence length="375" mass="43283">MAKKKQASVPARDERKATVPTRLSRAEMQRRYKHLPPEIWMEICRLVGTQKELARLAQVNKYLESIASRPLYKNVTLRSLKALDSFSATIAEYPDRAASTQVLRLEWVEDKRILTPKSAPQWFVEMVNNLRDGKVEHLAVLVFPPAHSKTTISNFDQAVQKHVKTLRLKGIPLPKSVRTLETQAHLFKDTFVPVAPGQPLAPLVALSLRAERRFLHLTKKNFPEIVPIAKTLRRLRISLKNARDHPLRFCDYSQPLSLPNVEYLEVVHRRPRPMGPLDYTTQAEVTGVDVNEHLPGLRVLSWIPAWEDVQDLKPGTEHRAFIEHIRKDVFKTLKIRTFAVVLPRERCVRFEASDEEPDYSIVPKNSFDDLDWKRI</sequence>
<proteinExistence type="predicted"/>
<feature type="domain" description="F-box" evidence="1">
    <location>
        <begin position="34"/>
        <end position="78"/>
    </location>
</feature>
<protein>
    <recommendedName>
        <fullName evidence="1">F-box domain-containing protein</fullName>
    </recommendedName>
</protein>
<dbReference type="SUPFAM" id="SSF81383">
    <property type="entry name" value="F-box domain"/>
    <property type="match status" value="1"/>
</dbReference>
<dbReference type="InterPro" id="IPR036047">
    <property type="entry name" value="F-box-like_dom_sf"/>
</dbReference>